<dbReference type="Pfam" id="PF08615">
    <property type="entry name" value="RNase_H2_suC"/>
    <property type="match status" value="1"/>
</dbReference>
<organism evidence="1 2">
    <name type="scientific">Haemaphysalis longicornis</name>
    <name type="common">Bush tick</name>
    <dbReference type="NCBI Taxonomy" id="44386"/>
    <lineage>
        <taxon>Eukaryota</taxon>
        <taxon>Metazoa</taxon>
        <taxon>Ecdysozoa</taxon>
        <taxon>Arthropoda</taxon>
        <taxon>Chelicerata</taxon>
        <taxon>Arachnida</taxon>
        <taxon>Acari</taxon>
        <taxon>Parasitiformes</taxon>
        <taxon>Ixodida</taxon>
        <taxon>Ixodoidea</taxon>
        <taxon>Ixodidae</taxon>
        <taxon>Haemaphysalinae</taxon>
        <taxon>Haemaphysalis</taxon>
    </lineage>
</organism>
<name>A0A9J6FRJ1_HAELO</name>
<dbReference type="Proteomes" id="UP000821853">
    <property type="component" value="Unassembled WGS sequence"/>
</dbReference>
<dbReference type="PANTHER" id="PTHR47204">
    <property type="entry name" value="OS02G0168900 PROTEIN"/>
    <property type="match status" value="1"/>
</dbReference>
<reference evidence="1 2" key="1">
    <citation type="journal article" date="2020" name="Cell">
        <title>Large-Scale Comparative Analyses of Tick Genomes Elucidate Their Genetic Diversity and Vector Capacities.</title>
        <authorList>
            <consortium name="Tick Genome and Microbiome Consortium (TIGMIC)"/>
            <person name="Jia N."/>
            <person name="Wang J."/>
            <person name="Shi W."/>
            <person name="Du L."/>
            <person name="Sun Y."/>
            <person name="Zhan W."/>
            <person name="Jiang J.F."/>
            <person name="Wang Q."/>
            <person name="Zhang B."/>
            <person name="Ji P."/>
            <person name="Bell-Sakyi L."/>
            <person name="Cui X.M."/>
            <person name="Yuan T.T."/>
            <person name="Jiang B.G."/>
            <person name="Yang W.F."/>
            <person name="Lam T.T."/>
            <person name="Chang Q.C."/>
            <person name="Ding S.J."/>
            <person name="Wang X.J."/>
            <person name="Zhu J.G."/>
            <person name="Ruan X.D."/>
            <person name="Zhao L."/>
            <person name="Wei J.T."/>
            <person name="Ye R.Z."/>
            <person name="Que T.C."/>
            <person name="Du C.H."/>
            <person name="Zhou Y.H."/>
            <person name="Cheng J.X."/>
            <person name="Dai P.F."/>
            <person name="Guo W.B."/>
            <person name="Han X.H."/>
            <person name="Huang E.J."/>
            <person name="Li L.F."/>
            <person name="Wei W."/>
            <person name="Gao Y.C."/>
            <person name="Liu J.Z."/>
            <person name="Shao H.Z."/>
            <person name="Wang X."/>
            <person name="Wang C.C."/>
            <person name="Yang T.C."/>
            <person name="Huo Q.B."/>
            <person name="Li W."/>
            <person name="Chen H.Y."/>
            <person name="Chen S.E."/>
            <person name="Zhou L.G."/>
            <person name="Ni X.B."/>
            <person name="Tian J.H."/>
            <person name="Sheng Y."/>
            <person name="Liu T."/>
            <person name="Pan Y.S."/>
            <person name="Xia L.Y."/>
            <person name="Li J."/>
            <person name="Zhao F."/>
            <person name="Cao W.C."/>
        </authorList>
    </citation>
    <scope>NUCLEOTIDE SEQUENCE [LARGE SCALE GENOMIC DNA]</scope>
    <source>
        <strain evidence="1">HaeL-2018</strain>
    </source>
</reference>
<dbReference type="OrthoDB" id="6222486at2759"/>
<evidence type="ECO:0000313" key="1">
    <source>
        <dbReference type="EMBL" id="KAH9364857.1"/>
    </source>
</evidence>
<keyword evidence="2" id="KW-1185">Reference proteome</keyword>
<gene>
    <name evidence="1" type="ORF">HPB48_000576</name>
</gene>
<dbReference type="GO" id="GO:0032299">
    <property type="term" value="C:ribonuclease H2 complex"/>
    <property type="evidence" value="ECO:0007669"/>
    <property type="project" value="InterPro"/>
</dbReference>
<dbReference type="CDD" id="cd09271">
    <property type="entry name" value="RNase_H2-C"/>
    <property type="match status" value="1"/>
</dbReference>
<evidence type="ECO:0000313" key="2">
    <source>
        <dbReference type="Proteomes" id="UP000821853"/>
    </source>
</evidence>
<accession>A0A9J6FRJ1</accession>
<dbReference type="InterPro" id="IPR013924">
    <property type="entry name" value="RNase_H2_suC"/>
</dbReference>
<comment type="caution">
    <text evidence="1">The sequence shown here is derived from an EMBL/GenBank/DDBJ whole genome shotgun (WGS) entry which is preliminary data.</text>
</comment>
<dbReference type="OMA" id="SQFTYWN"/>
<dbReference type="AlphaFoldDB" id="A0A9J6FRJ1"/>
<dbReference type="GO" id="GO:0006401">
    <property type="term" value="P:RNA catabolic process"/>
    <property type="evidence" value="ECO:0007669"/>
    <property type="project" value="InterPro"/>
</dbReference>
<sequence length="129" mass="14205">MAAAAELKTGSAKNVDVHFFPCDIEHRGAAKMTTYFSPHVEAVEGQPEVLKSQFRGRPLKGRELALPDGYAGIVARTSPTDSETKSLYVSGKFDKITAWNWGVPPSEEKCRKINDWITVSRALHGQSDD</sequence>
<dbReference type="VEuPathDB" id="VectorBase:HLOH_062182"/>
<protein>
    <submittedName>
        <fullName evidence="1">Uncharacterized protein</fullName>
    </submittedName>
</protein>
<dbReference type="EMBL" id="JABSTR010000003">
    <property type="protein sequence ID" value="KAH9364857.1"/>
    <property type="molecule type" value="Genomic_DNA"/>
</dbReference>
<proteinExistence type="predicted"/>
<dbReference type="Gene3D" id="2.40.128.680">
    <property type="match status" value="1"/>
</dbReference>
<dbReference type="PANTHER" id="PTHR47204:SF1">
    <property type="entry name" value="RIBONUCLEASE H2 SUBUNIT C"/>
    <property type="match status" value="1"/>
</dbReference>